<comment type="similarity">
    <text evidence="2 11 12">Belongs to the class-I aminoacyl-tRNA synthetase family.</text>
</comment>
<dbReference type="SMART" id="SM00836">
    <property type="entry name" value="DALR_1"/>
    <property type="match status" value="1"/>
</dbReference>
<gene>
    <name evidence="11 15" type="primary">argS</name>
    <name evidence="15" type="ORF">PDESU_01408</name>
</gene>
<dbReference type="Proteomes" id="UP000366872">
    <property type="component" value="Unassembled WGS sequence"/>
</dbReference>
<dbReference type="PROSITE" id="PS00178">
    <property type="entry name" value="AA_TRNA_LIGASE_I"/>
    <property type="match status" value="1"/>
</dbReference>
<dbReference type="SUPFAM" id="SSF55190">
    <property type="entry name" value="Arginyl-tRNA synthetase (ArgRS), N-terminal 'additional' domain"/>
    <property type="match status" value="1"/>
</dbReference>
<evidence type="ECO:0000256" key="6">
    <source>
        <dbReference type="ARBA" id="ARBA00022741"/>
    </source>
</evidence>
<evidence type="ECO:0000256" key="2">
    <source>
        <dbReference type="ARBA" id="ARBA00005594"/>
    </source>
</evidence>
<evidence type="ECO:0000259" key="14">
    <source>
        <dbReference type="SMART" id="SM01016"/>
    </source>
</evidence>
<evidence type="ECO:0000313" key="16">
    <source>
        <dbReference type="Proteomes" id="UP000366872"/>
    </source>
</evidence>
<dbReference type="GO" id="GO:0006420">
    <property type="term" value="P:arginyl-tRNA aminoacylation"/>
    <property type="evidence" value="ECO:0007669"/>
    <property type="project" value="UniProtKB-UniRule"/>
</dbReference>
<dbReference type="InterPro" id="IPR008909">
    <property type="entry name" value="DALR_anticod-bd"/>
</dbReference>
<evidence type="ECO:0000256" key="5">
    <source>
        <dbReference type="ARBA" id="ARBA00022598"/>
    </source>
</evidence>
<keyword evidence="6 11" id="KW-0547">Nucleotide-binding</keyword>
<evidence type="ECO:0000256" key="10">
    <source>
        <dbReference type="ARBA" id="ARBA00049339"/>
    </source>
</evidence>
<dbReference type="EMBL" id="CAAHFG010000001">
    <property type="protein sequence ID" value="VGO12854.1"/>
    <property type="molecule type" value="Genomic_DNA"/>
</dbReference>
<organism evidence="15 16">
    <name type="scientific">Pontiella desulfatans</name>
    <dbReference type="NCBI Taxonomy" id="2750659"/>
    <lineage>
        <taxon>Bacteria</taxon>
        <taxon>Pseudomonadati</taxon>
        <taxon>Kiritimatiellota</taxon>
        <taxon>Kiritimatiellia</taxon>
        <taxon>Kiritimatiellales</taxon>
        <taxon>Pontiellaceae</taxon>
        <taxon>Pontiella</taxon>
    </lineage>
</organism>
<evidence type="ECO:0000256" key="11">
    <source>
        <dbReference type="HAMAP-Rule" id="MF_00123"/>
    </source>
</evidence>
<dbReference type="SMART" id="SM01016">
    <property type="entry name" value="Arg_tRNA_synt_N"/>
    <property type="match status" value="1"/>
</dbReference>
<dbReference type="RefSeq" id="WP_136080167.1">
    <property type="nucleotide sequence ID" value="NZ_CAAHFG010000001.1"/>
</dbReference>
<dbReference type="CDD" id="cd07956">
    <property type="entry name" value="Anticodon_Ia_Arg"/>
    <property type="match status" value="1"/>
</dbReference>
<sequence length="575" mass="64915">MREFATFEERLSDWTTDAMKSVFGLEGSEVHLGVSPTNNDKFGDYQCNAAMVLSKQLKKAPRQIAQEFVDAAVLPDFVEKIDIAGPGFINFFLSDSALAEHVQLLENDPRLGVKQEGQGKTVIIDYSSPNVAKSMHIGHIRSTVIGNAIDRLYRFLGYHVIADNHLGDWGTQFGLMLVGYREFVNEEALAQAPVEELERIYVASYNKSKEDDSWRDLAKAELVKLQQGDAENRALWEKFIELSIGEFNTIYDRLGVKFDLYRGESFYNDRLPEIIGQLEAKGLAAESEGALIVDLEEDKMPICIVRKSDGGYNYATTDLATVESRIEEFDPERIIYVTDERQQLHFKQFFKISEKLGMEANLVHVWFGLMRLPEATFSTREGNVIKLAALLDEAESRALEMVKSSSPDMPPEQQKDLATAIGIGAIKYTDLSQNPQSLVTFTWEKALNMQGNSAPYLQYAYARISSVYDKFHAQYPDIDLSECSINVEHEIERKLAIKLSRFPAAVSAAAENYSPNILAEYLYDLAQVYSSFYQNVPFLKAEEGVRESRIRLCRSTAATLKQGLDLLGIETRERI</sequence>
<dbReference type="GO" id="GO:0005524">
    <property type="term" value="F:ATP binding"/>
    <property type="evidence" value="ECO:0007669"/>
    <property type="project" value="UniProtKB-UniRule"/>
</dbReference>
<dbReference type="InterPro" id="IPR001412">
    <property type="entry name" value="aa-tRNA-synth_I_CS"/>
</dbReference>
<dbReference type="Pfam" id="PF00750">
    <property type="entry name" value="tRNA-synt_1d"/>
    <property type="match status" value="1"/>
</dbReference>
<feature type="short sequence motif" description="'HIGH' region" evidence="11">
    <location>
        <begin position="129"/>
        <end position="139"/>
    </location>
</feature>
<dbReference type="HAMAP" id="MF_00123">
    <property type="entry name" value="Arg_tRNA_synth"/>
    <property type="match status" value="1"/>
</dbReference>
<evidence type="ECO:0000256" key="3">
    <source>
        <dbReference type="ARBA" id="ARBA00011245"/>
    </source>
</evidence>
<dbReference type="Pfam" id="PF03485">
    <property type="entry name" value="Arg_tRNA_synt_N"/>
    <property type="match status" value="1"/>
</dbReference>
<keyword evidence="5 11" id="KW-0436">Ligase</keyword>
<reference evidence="15 16" key="1">
    <citation type="submission" date="2019-04" db="EMBL/GenBank/DDBJ databases">
        <authorList>
            <person name="Van Vliet M D."/>
        </authorList>
    </citation>
    <scope>NUCLEOTIDE SEQUENCE [LARGE SCALE GENOMIC DNA]</scope>
    <source>
        <strain evidence="15 16">F1</strain>
    </source>
</reference>
<dbReference type="CDD" id="cd00671">
    <property type="entry name" value="ArgRS_core"/>
    <property type="match status" value="1"/>
</dbReference>
<dbReference type="EC" id="6.1.1.19" evidence="11"/>
<feature type="domain" description="DALR anticodon binding" evidence="13">
    <location>
        <begin position="457"/>
        <end position="575"/>
    </location>
</feature>
<comment type="subunit">
    <text evidence="3 11">Monomer.</text>
</comment>
<evidence type="ECO:0000256" key="9">
    <source>
        <dbReference type="ARBA" id="ARBA00023146"/>
    </source>
</evidence>
<dbReference type="InterPro" id="IPR035684">
    <property type="entry name" value="ArgRS_core"/>
</dbReference>
<dbReference type="GO" id="GO:0004814">
    <property type="term" value="F:arginine-tRNA ligase activity"/>
    <property type="evidence" value="ECO:0007669"/>
    <property type="project" value="UniProtKB-UniRule"/>
</dbReference>
<keyword evidence="4 11" id="KW-0963">Cytoplasm</keyword>
<proteinExistence type="inferred from homology"/>
<keyword evidence="7 11" id="KW-0067">ATP-binding</keyword>
<dbReference type="InterPro" id="IPR036695">
    <property type="entry name" value="Arg-tRNA-synth_N_sf"/>
</dbReference>
<evidence type="ECO:0000259" key="13">
    <source>
        <dbReference type="SMART" id="SM00836"/>
    </source>
</evidence>
<evidence type="ECO:0000256" key="12">
    <source>
        <dbReference type="RuleBase" id="RU363038"/>
    </source>
</evidence>
<keyword evidence="8 11" id="KW-0648">Protein biosynthesis</keyword>
<evidence type="ECO:0000313" key="15">
    <source>
        <dbReference type="EMBL" id="VGO12854.1"/>
    </source>
</evidence>
<evidence type="ECO:0000256" key="8">
    <source>
        <dbReference type="ARBA" id="ARBA00022917"/>
    </source>
</evidence>
<dbReference type="Gene3D" id="3.40.50.620">
    <property type="entry name" value="HUPs"/>
    <property type="match status" value="1"/>
</dbReference>
<dbReference type="PANTHER" id="PTHR11956:SF5">
    <property type="entry name" value="ARGININE--TRNA LIGASE, CYTOPLASMIC"/>
    <property type="match status" value="1"/>
</dbReference>
<dbReference type="FunFam" id="3.40.50.620:FF:000116">
    <property type="entry name" value="Arginine--tRNA ligase"/>
    <property type="match status" value="1"/>
</dbReference>
<dbReference type="AlphaFoldDB" id="A0A6C2TZG5"/>
<dbReference type="PRINTS" id="PR01038">
    <property type="entry name" value="TRNASYNTHARG"/>
</dbReference>
<evidence type="ECO:0000256" key="4">
    <source>
        <dbReference type="ARBA" id="ARBA00022490"/>
    </source>
</evidence>
<keyword evidence="16" id="KW-1185">Reference proteome</keyword>
<evidence type="ECO:0000256" key="7">
    <source>
        <dbReference type="ARBA" id="ARBA00022840"/>
    </source>
</evidence>
<dbReference type="Gene3D" id="1.10.730.10">
    <property type="entry name" value="Isoleucyl-tRNA Synthetase, Domain 1"/>
    <property type="match status" value="1"/>
</dbReference>
<name>A0A6C2TZG5_PONDE</name>
<dbReference type="InterPro" id="IPR014729">
    <property type="entry name" value="Rossmann-like_a/b/a_fold"/>
</dbReference>
<evidence type="ECO:0000256" key="1">
    <source>
        <dbReference type="ARBA" id="ARBA00004496"/>
    </source>
</evidence>
<protein>
    <recommendedName>
        <fullName evidence="11">Arginine--tRNA ligase</fullName>
        <ecNumber evidence="11">6.1.1.19</ecNumber>
    </recommendedName>
    <alternativeName>
        <fullName evidence="11">Arginyl-tRNA synthetase</fullName>
        <shortName evidence="11">ArgRS</shortName>
    </alternativeName>
</protein>
<dbReference type="NCBIfam" id="TIGR00456">
    <property type="entry name" value="argS"/>
    <property type="match status" value="1"/>
</dbReference>
<accession>A0A6C2TZG5</accession>
<dbReference type="Gene3D" id="3.30.1360.70">
    <property type="entry name" value="Arginyl tRNA synthetase N-terminal domain"/>
    <property type="match status" value="1"/>
</dbReference>
<comment type="subcellular location">
    <subcellularLocation>
        <location evidence="1 11">Cytoplasm</location>
    </subcellularLocation>
</comment>
<keyword evidence="9 11" id="KW-0030">Aminoacyl-tRNA synthetase</keyword>
<dbReference type="PANTHER" id="PTHR11956">
    <property type="entry name" value="ARGINYL-TRNA SYNTHETASE"/>
    <property type="match status" value="1"/>
</dbReference>
<dbReference type="GO" id="GO:0005737">
    <property type="term" value="C:cytoplasm"/>
    <property type="evidence" value="ECO:0007669"/>
    <property type="project" value="UniProtKB-SubCell"/>
</dbReference>
<dbReference type="SUPFAM" id="SSF47323">
    <property type="entry name" value="Anticodon-binding domain of a subclass of class I aminoacyl-tRNA synthetases"/>
    <property type="match status" value="1"/>
</dbReference>
<dbReference type="InterPro" id="IPR005148">
    <property type="entry name" value="Arg-tRNA-synth_N"/>
</dbReference>
<dbReference type="SUPFAM" id="SSF52374">
    <property type="entry name" value="Nucleotidylyl transferase"/>
    <property type="match status" value="1"/>
</dbReference>
<dbReference type="FunFam" id="1.10.730.10:FF:000006">
    <property type="entry name" value="Arginyl-tRNA synthetase 2, mitochondrial"/>
    <property type="match status" value="1"/>
</dbReference>
<dbReference type="InterPro" id="IPR009080">
    <property type="entry name" value="tRNAsynth_Ia_anticodon-bd"/>
</dbReference>
<dbReference type="Pfam" id="PF05746">
    <property type="entry name" value="DALR_1"/>
    <property type="match status" value="1"/>
</dbReference>
<feature type="domain" description="Arginyl tRNA synthetase N-terminal" evidence="14">
    <location>
        <begin position="9"/>
        <end position="93"/>
    </location>
</feature>
<dbReference type="InterPro" id="IPR001278">
    <property type="entry name" value="Arg-tRNA-ligase"/>
</dbReference>
<comment type="catalytic activity">
    <reaction evidence="10 11">
        <text>tRNA(Arg) + L-arginine + ATP = L-arginyl-tRNA(Arg) + AMP + diphosphate</text>
        <dbReference type="Rhea" id="RHEA:20301"/>
        <dbReference type="Rhea" id="RHEA-COMP:9658"/>
        <dbReference type="Rhea" id="RHEA-COMP:9673"/>
        <dbReference type="ChEBI" id="CHEBI:30616"/>
        <dbReference type="ChEBI" id="CHEBI:32682"/>
        <dbReference type="ChEBI" id="CHEBI:33019"/>
        <dbReference type="ChEBI" id="CHEBI:78442"/>
        <dbReference type="ChEBI" id="CHEBI:78513"/>
        <dbReference type="ChEBI" id="CHEBI:456215"/>
        <dbReference type="EC" id="6.1.1.19"/>
    </reaction>
</comment>